<evidence type="ECO:0000313" key="2">
    <source>
        <dbReference type="EMBL" id="PFG57206.1"/>
    </source>
</evidence>
<dbReference type="PANTHER" id="PTHR42305:SF1">
    <property type="entry name" value="MEMBRANE PROTEIN RV1733C-RELATED"/>
    <property type="match status" value="1"/>
</dbReference>
<reference evidence="2 3" key="1">
    <citation type="submission" date="2017-10" db="EMBL/GenBank/DDBJ databases">
        <title>Sequencing the genomes of 1000 actinobacteria strains.</title>
        <authorList>
            <person name="Klenk H.-P."/>
        </authorList>
    </citation>
    <scope>NUCLEOTIDE SEQUENCE [LARGE SCALE GENOMIC DNA]</scope>
    <source>
        <strain evidence="2 3">DSM 46092</strain>
    </source>
</reference>
<evidence type="ECO:0008006" key="4">
    <source>
        <dbReference type="Google" id="ProtNLM"/>
    </source>
</evidence>
<name>A0A2A9G2P1_9PSEU</name>
<evidence type="ECO:0000256" key="1">
    <source>
        <dbReference type="SAM" id="Phobius"/>
    </source>
</evidence>
<dbReference type="RefSeq" id="WP_141544359.1">
    <property type="nucleotide sequence ID" value="NZ_JBIAKZ010000010.1"/>
</dbReference>
<evidence type="ECO:0000313" key="3">
    <source>
        <dbReference type="Proteomes" id="UP000243542"/>
    </source>
</evidence>
<accession>A0A2A9G2P1</accession>
<protein>
    <recommendedName>
        <fullName evidence="4">Transmembrane protein</fullName>
    </recommendedName>
</protein>
<dbReference type="EMBL" id="PDJK01000001">
    <property type="protein sequence ID" value="PFG57206.1"/>
    <property type="molecule type" value="Genomic_DNA"/>
</dbReference>
<dbReference type="InterPro" id="IPR039708">
    <property type="entry name" value="MT1774/Rv1733c-like"/>
</dbReference>
<keyword evidence="3" id="KW-1185">Reference proteome</keyword>
<feature type="transmembrane region" description="Helical" evidence="1">
    <location>
        <begin position="152"/>
        <end position="177"/>
    </location>
</feature>
<sequence length="199" mass="21324">MSSSASRLMRWWRLLVPGRRSVARTSDRIQAALISCAVVLALAAVPFAVTAGSVVYAGQQRIFVAQQAARHPATATLLADGPPFSSDHSGGVVARTAPTDATWWAPDGSSRVGPVAARSGTHRGDTISIWVDRSGAVVAPPLSKTTVLADSFGAALGVWLGVCGALALVCNLAVLTMNRYRYRWWQREWFAEQSKRTHP</sequence>
<keyword evidence="1" id="KW-1133">Transmembrane helix</keyword>
<dbReference type="AlphaFoldDB" id="A0A2A9G2P1"/>
<dbReference type="Proteomes" id="UP000243542">
    <property type="component" value="Unassembled WGS sequence"/>
</dbReference>
<proteinExistence type="predicted"/>
<keyword evidence="1" id="KW-0812">Transmembrane</keyword>
<comment type="caution">
    <text evidence="2">The sequence shown here is derived from an EMBL/GenBank/DDBJ whole genome shotgun (WGS) entry which is preliminary data.</text>
</comment>
<keyword evidence="1" id="KW-0472">Membrane</keyword>
<gene>
    <name evidence="2" type="ORF">ATK36_0771</name>
</gene>
<dbReference type="PANTHER" id="PTHR42305">
    <property type="entry name" value="MEMBRANE PROTEIN RV1733C-RELATED"/>
    <property type="match status" value="1"/>
</dbReference>
<organism evidence="2 3">
    <name type="scientific">Amycolatopsis sulphurea</name>
    <dbReference type="NCBI Taxonomy" id="76022"/>
    <lineage>
        <taxon>Bacteria</taxon>
        <taxon>Bacillati</taxon>
        <taxon>Actinomycetota</taxon>
        <taxon>Actinomycetes</taxon>
        <taxon>Pseudonocardiales</taxon>
        <taxon>Pseudonocardiaceae</taxon>
        <taxon>Amycolatopsis</taxon>
    </lineage>
</organism>